<organism evidence="2 3">
    <name type="scientific">Pectobacterium atrosepticum (strain SCRI 1043 / ATCC BAA-672)</name>
    <name type="common">Erwinia carotovora subsp. atroseptica</name>
    <dbReference type="NCBI Taxonomy" id="218491"/>
    <lineage>
        <taxon>Bacteria</taxon>
        <taxon>Pseudomonadati</taxon>
        <taxon>Pseudomonadota</taxon>
        <taxon>Gammaproteobacteria</taxon>
        <taxon>Enterobacterales</taxon>
        <taxon>Pectobacteriaceae</taxon>
        <taxon>Pectobacterium</taxon>
    </lineage>
</organism>
<dbReference type="KEGG" id="eca:ECA2125"/>
<dbReference type="Proteomes" id="UP000007966">
    <property type="component" value="Chromosome"/>
</dbReference>
<evidence type="ECO:0000313" key="3">
    <source>
        <dbReference type="Proteomes" id="UP000007966"/>
    </source>
</evidence>
<dbReference type="EMBL" id="BX950851">
    <property type="protein sequence ID" value="CAG75027.1"/>
    <property type="molecule type" value="Genomic_DNA"/>
</dbReference>
<feature type="region of interest" description="Disordered" evidence="1">
    <location>
        <begin position="145"/>
        <end position="164"/>
    </location>
</feature>
<dbReference type="RefSeq" id="WP_011093686.1">
    <property type="nucleotide sequence ID" value="NC_004547.2"/>
</dbReference>
<keyword evidence="3" id="KW-1185">Reference proteome</keyword>
<protein>
    <submittedName>
        <fullName evidence="2">Uncharacterized protein</fullName>
    </submittedName>
</protein>
<accession>Q6D5B5</accession>
<sequence length="164" mass="17510">MGSSADFATDEVVVENNFLNKGRPVAFAEKLKACNGDPSCEQGARKDMAKESAENIQKLKSCWDAGDSACVAEVRTQIELNDKAYTELRQQDNMAGRAYEDSAKWYADIIEQCAGKCDWLDASLLKTGADGLGNLAYGSLGAGSVPKSGQGVKPVEPVSNPVIQ</sequence>
<evidence type="ECO:0000313" key="2">
    <source>
        <dbReference type="EMBL" id="CAG75027.1"/>
    </source>
</evidence>
<gene>
    <name evidence="2" type="ordered locus">ECA2125</name>
</gene>
<reference evidence="2" key="1">
    <citation type="submission" date="2004-02" db="EMBL/GenBank/DDBJ databases">
        <title>The genome sequence of the enterobacterial phytopathogen Erwinia carotovora subsp. atroseptica SCRI1043 and functional genomic identification of novel virulence factors.</title>
        <authorList>
            <person name="Bell K.S."/>
            <person name="Sebaihia M."/>
            <person name="Pritchard L."/>
            <person name="Holden M."/>
            <person name="Hyman L.J."/>
            <person name="Holeva M.C."/>
            <person name="Thomson N.R."/>
            <person name="Bentley S.D."/>
            <person name="Churcher C."/>
            <person name="Mungall K."/>
            <person name="Atkin R."/>
            <person name="Bason N."/>
            <person name="Brooks K."/>
            <person name="Chillingworth T."/>
            <person name="Clark K."/>
            <person name="Doggett J."/>
            <person name="Fraser A."/>
            <person name="Hance Z."/>
            <person name="Hauser H."/>
            <person name="Jagels K."/>
            <person name="Moule S."/>
            <person name="Norbertczak H."/>
            <person name="Ormond D."/>
            <person name="Price C."/>
            <person name="Quail M.A."/>
            <person name="Sanders M."/>
            <person name="Walker D."/>
            <person name="Whitehead S."/>
            <person name="Salmond G.P.C."/>
            <person name="Birch P.R.J."/>
            <person name="Barrell B.G."/>
            <person name="Parkhill J."/>
            <person name="Toth I.K."/>
        </authorList>
    </citation>
    <scope>NUCLEOTIDE SEQUENCE</scope>
    <source>
        <strain evidence="2">SCRI1043</strain>
    </source>
</reference>
<dbReference type="HOGENOM" id="CLU_1617421_0_0_6"/>
<dbReference type="STRING" id="218491.ECA2125"/>
<dbReference type="eggNOG" id="COG3210">
    <property type="taxonomic scope" value="Bacteria"/>
</dbReference>
<name>Q6D5B5_PECAS</name>
<evidence type="ECO:0000256" key="1">
    <source>
        <dbReference type="SAM" id="MobiDB-lite"/>
    </source>
</evidence>
<proteinExistence type="predicted"/>
<dbReference type="AlphaFoldDB" id="Q6D5B5"/>